<evidence type="ECO:0000313" key="2">
    <source>
        <dbReference type="Proteomes" id="UP000243459"/>
    </source>
</evidence>
<name>A0A5P1ET09_ASPOF</name>
<keyword evidence="2" id="KW-1185">Reference proteome</keyword>
<proteinExistence type="predicted"/>
<reference evidence="2" key="1">
    <citation type="journal article" date="2017" name="Nat. Commun.">
        <title>The asparagus genome sheds light on the origin and evolution of a young Y chromosome.</title>
        <authorList>
            <person name="Harkess A."/>
            <person name="Zhou J."/>
            <person name="Xu C."/>
            <person name="Bowers J.E."/>
            <person name="Van der Hulst R."/>
            <person name="Ayyampalayam S."/>
            <person name="Mercati F."/>
            <person name="Riccardi P."/>
            <person name="McKain M.R."/>
            <person name="Kakrana A."/>
            <person name="Tang H."/>
            <person name="Ray J."/>
            <person name="Groenendijk J."/>
            <person name="Arikit S."/>
            <person name="Mathioni S.M."/>
            <person name="Nakano M."/>
            <person name="Shan H."/>
            <person name="Telgmann-Rauber A."/>
            <person name="Kanno A."/>
            <person name="Yue Z."/>
            <person name="Chen H."/>
            <person name="Li W."/>
            <person name="Chen Y."/>
            <person name="Xu X."/>
            <person name="Zhang Y."/>
            <person name="Luo S."/>
            <person name="Chen H."/>
            <person name="Gao J."/>
            <person name="Mao Z."/>
            <person name="Pires J.C."/>
            <person name="Luo M."/>
            <person name="Kudrna D."/>
            <person name="Wing R.A."/>
            <person name="Meyers B.C."/>
            <person name="Yi K."/>
            <person name="Kong H."/>
            <person name="Lavrijsen P."/>
            <person name="Sunseri F."/>
            <person name="Falavigna A."/>
            <person name="Ye Y."/>
            <person name="Leebens-Mack J.H."/>
            <person name="Chen G."/>
        </authorList>
    </citation>
    <scope>NUCLEOTIDE SEQUENCE [LARGE SCALE GENOMIC DNA]</scope>
    <source>
        <strain evidence="2">cv. DH0086</strain>
    </source>
</reference>
<dbReference type="Gramene" id="ONK68247">
    <property type="protein sequence ID" value="ONK68247"/>
    <property type="gene ID" value="A4U43_C05F9260"/>
</dbReference>
<sequence>MNLLSSPTSISSAVAAALKSKRVIKIHGTHRRKPKKRTRPAAVHLPLVHGRQRGHRQAARGGTETWRWWRRRGHGGVEFFLVEVVEGPVPVVVLAEPPGEVFSLCLGWELRFGLHWSAAKTGDLEDTSTA</sequence>
<dbReference type="Proteomes" id="UP000243459">
    <property type="component" value="Chromosome 5"/>
</dbReference>
<accession>A0A5P1ET09</accession>
<protein>
    <submittedName>
        <fullName evidence="1">Uncharacterized protein</fullName>
    </submittedName>
</protein>
<organism evidence="1 2">
    <name type="scientific">Asparagus officinalis</name>
    <name type="common">Garden asparagus</name>
    <dbReference type="NCBI Taxonomy" id="4686"/>
    <lineage>
        <taxon>Eukaryota</taxon>
        <taxon>Viridiplantae</taxon>
        <taxon>Streptophyta</taxon>
        <taxon>Embryophyta</taxon>
        <taxon>Tracheophyta</taxon>
        <taxon>Spermatophyta</taxon>
        <taxon>Magnoliopsida</taxon>
        <taxon>Liliopsida</taxon>
        <taxon>Asparagales</taxon>
        <taxon>Asparagaceae</taxon>
        <taxon>Asparagoideae</taxon>
        <taxon>Asparagus</taxon>
    </lineage>
</organism>
<gene>
    <name evidence="1" type="ORF">A4U43_C05F9260</name>
</gene>
<evidence type="ECO:0000313" key="1">
    <source>
        <dbReference type="EMBL" id="ONK68247.1"/>
    </source>
</evidence>
<dbReference type="EMBL" id="CM007385">
    <property type="protein sequence ID" value="ONK68247.1"/>
    <property type="molecule type" value="Genomic_DNA"/>
</dbReference>
<dbReference type="AlphaFoldDB" id="A0A5P1ET09"/>